<dbReference type="Pfam" id="PF13817">
    <property type="entry name" value="DDE_Tnp_IS66_C"/>
    <property type="match status" value="1"/>
</dbReference>
<feature type="domain" description="Transposase IS66 C-terminal" evidence="1">
    <location>
        <begin position="3"/>
        <end position="33"/>
    </location>
</feature>
<name>A0A7X0CDF9_9BURK</name>
<dbReference type="InterPro" id="IPR039552">
    <property type="entry name" value="IS66_C"/>
</dbReference>
<organism evidence="2 3">
    <name type="scientific">Massilia aurea</name>
    <dbReference type="NCBI Taxonomy" id="373040"/>
    <lineage>
        <taxon>Bacteria</taxon>
        <taxon>Pseudomonadati</taxon>
        <taxon>Pseudomonadota</taxon>
        <taxon>Betaproteobacteria</taxon>
        <taxon>Burkholderiales</taxon>
        <taxon>Oxalobacteraceae</taxon>
        <taxon>Telluria group</taxon>
        <taxon>Massilia</taxon>
    </lineage>
</organism>
<evidence type="ECO:0000259" key="1">
    <source>
        <dbReference type="Pfam" id="PF13817"/>
    </source>
</evidence>
<dbReference type="RefSeq" id="WP_183552536.1">
    <property type="nucleotide sequence ID" value="NZ_JACHBX010000001.1"/>
</dbReference>
<accession>A0A7X0CDF9</accession>
<keyword evidence="3" id="KW-1185">Reference proteome</keyword>
<sequence length="40" mass="4327">MTKLNGLDPARWLANTLDKLPTCPSSKIDSLLPFADSQPA</sequence>
<dbReference type="Proteomes" id="UP000540787">
    <property type="component" value="Unassembled WGS sequence"/>
</dbReference>
<evidence type="ECO:0000313" key="3">
    <source>
        <dbReference type="Proteomes" id="UP000540787"/>
    </source>
</evidence>
<proteinExistence type="predicted"/>
<reference evidence="2 3" key="1">
    <citation type="submission" date="2020-08" db="EMBL/GenBank/DDBJ databases">
        <title>The Agave Microbiome: Exploring the role of microbial communities in plant adaptations to desert environments.</title>
        <authorList>
            <person name="Partida-Martinez L.P."/>
        </authorList>
    </citation>
    <scope>NUCLEOTIDE SEQUENCE [LARGE SCALE GENOMIC DNA]</scope>
    <source>
        <strain evidence="2 3">AT3.2</strain>
    </source>
</reference>
<protein>
    <recommendedName>
        <fullName evidence="1">Transposase IS66 C-terminal domain-containing protein</fullName>
    </recommendedName>
</protein>
<evidence type="ECO:0000313" key="2">
    <source>
        <dbReference type="EMBL" id="MBB6133244.1"/>
    </source>
</evidence>
<comment type="caution">
    <text evidence="2">The sequence shown here is derived from an EMBL/GenBank/DDBJ whole genome shotgun (WGS) entry which is preliminary data.</text>
</comment>
<dbReference type="AlphaFoldDB" id="A0A7X0CDF9"/>
<dbReference type="EMBL" id="JACHBX010000001">
    <property type="protein sequence ID" value="MBB6133244.1"/>
    <property type="molecule type" value="Genomic_DNA"/>
</dbReference>
<gene>
    <name evidence="2" type="ORF">HD842_001355</name>
</gene>